<dbReference type="GO" id="GO:0030686">
    <property type="term" value="C:90S preribosome"/>
    <property type="evidence" value="ECO:0007669"/>
    <property type="project" value="TreeGrafter"/>
</dbReference>
<evidence type="ECO:0000256" key="1">
    <source>
        <dbReference type="ARBA" id="ARBA00023054"/>
    </source>
</evidence>
<evidence type="ECO:0000313" key="5">
    <source>
        <dbReference type="EMBL" id="RKP23687.1"/>
    </source>
</evidence>
<name>A0A4P9YUN9_9FUNG</name>
<evidence type="ECO:0000259" key="4">
    <source>
        <dbReference type="Pfam" id="PF09073"/>
    </source>
</evidence>
<feature type="coiled-coil region" evidence="2">
    <location>
        <begin position="10"/>
        <end position="37"/>
    </location>
</feature>
<dbReference type="PANTHER" id="PTHR23325">
    <property type="entry name" value="SERUM RESPONSE FACTOR-BINDING"/>
    <property type="match status" value="1"/>
</dbReference>
<feature type="compositionally biased region" description="Acidic residues" evidence="3">
    <location>
        <begin position="167"/>
        <end position="183"/>
    </location>
</feature>
<dbReference type="Proteomes" id="UP000278143">
    <property type="component" value="Unassembled WGS sequence"/>
</dbReference>
<feature type="compositionally biased region" description="Acidic residues" evidence="3">
    <location>
        <begin position="208"/>
        <end position="225"/>
    </location>
</feature>
<dbReference type="GO" id="GO:0005634">
    <property type="term" value="C:nucleus"/>
    <property type="evidence" value="ECO:0007669"/>
    <property type="project" value="TreeGrafter"/>
</dbReference>
<feature type="compositionally biased region" description="Basic and acidic residues" evidence="3">
    <location>
        <begin position="198"/>
        <end position="207"/>
    </location>
</feature>
<dbReference type="Pfam" id="PF09073">
    <property type="entry name" value="BUD22"/>
    <property type="match status" value="1"/>
</dbReference>
<feature type="region of interest" description="Disordered" evidence="3">
    <location>
        <begin position="121"/>
        <end position="151"/>
    </location>
</feature>
<feature type="compositionally biased region" description="Basic residues" evidence="3">
    <location>
        <begin position="229"/>
        <end position="240"/>
    </location>
</feature>
<feature type="compositionally biased region" description="Basic residues" evidence="3">
    <location>
        <begin position="272"/>
        <end position="289"/>
    </location>
</feature>
<evidence type="ECO:0000256" key="3">
    <source>
        <dbReference type="SAM" id="MobiDB-lite"/>
    </source>
</evidence>
<evidence type="ECO:0000313" key="6">
    <source>
        <dbReference type="Proteomes" id="UP000278143"/>
    </source>
</evidence>
<dbReference type="GO" id="GO:0030490">
    <property type="term" value="P:maturation of SSU-rRNA"/>
    <property type="evidence" value="ECO:0007669"/>
    <property type="project" value="TreeGrafter"/>
</dbReference>
<organism evidence="5 6">
    <name type="scientific">Syncephalis pseudoplumigaleata</name>
    <dbReference type="NCBI Taxonomy" id="1712513"/>
    <lineage>
        <taxon>Eukaryota</taxon>
        <taxon>Fungi</taxon>
        <taxon>Fungi incertae sedis</taxon>
        <taxon>Zoopagomycota</taxon>
        <taxon>Zoopagomycotina</taxon>
        <taxon>Zoopagomycetes</taxon>
        <taxon>Zoopagales</taxon>
        <taxon>Piptocephalidaceae</taxon>
        <taxon>Syncephalis</taxon>
    </lineage>
</organism>
<dbReference type="InterPro" id="IPR015158">
    <property type="entry name" value="Bud22_dom"/>
</dbReference>
<sequence length="352" mass="39810">MHNAQRLTSIRSKDESIKKREARLHQLNDELLALKALKLDDVATTALDTAIRTHASLASYAVMQRILASTETDQPKARNNGDSSSDNKAKATLEQTKAMKDAVARAVEGVLTTVQFLEGERDHTKREAKKAAKAAKQEKAASRQGDQEATPVASMFMTSLNAHDNNEKEEEEEQEEEQEDWDSDISQPEYSDEEEAEEEKKEEAHGNEEEEEPIIDYDISMSEDEGPSHKKSKVVKKKNRPGQQARRKMNEEKYGRNAHHVRKQMEEERSMRVPRHAPRHDHAKRHAAKPLRSAAPSHQHGSSSSRQPPPKPTVDASSHPSWEAKRRQREQQAAMLRAKPAGTKIVFDDDNE</sequence>
<accession>A0A4P9YUN9</accession>
<keyword evidence="1 2" id="KW-0175">Coiled coil</keyword>
<dbReference type="EMBL" id="KZ990768">
    <property type="protein sequence ID" value="RKP23687.1"/>
    <property type="molecule type" value="Genomic_DNA"/>
</dbReference>
<reference evidence="6" key="1">
    <citation type="journal article" date="2018" name="Nat. Microbiol.">
        <title>Leveraging single-cell genomics to expand the fungal tree of life.</title>
        <authorList>
            <person name="Ahrendt S.R."/>
            <person name="Quandt C.A."/>
            <person name="Ciobanu D."/>
            <person name="Clum A."/>
            <person name="Salamov A."/>
            <person name="Andreopoulos B."/>
            <person name="Cheng J.F."/>
            <person name="Woyke T."/>
            <person name="Pelin A."/>
            <person name="Henrissat B."/>
            <person name="Reynolds N.K."/>
            <person name="Benny G.L."/>
            <person name="Smith M.E."/>
            <person name="James T.Y."/>
            <person name="Grigoriev I.V."/>
        </authorList>
    </citation>
    <scope>NUCLEOTIDE SEQUENCE [LARGE SCALE GENOMIC DNA]</scope>
    <source>
        <strain evidence="6">Benny S71-1</strain>
    </source>
</reference>
<dbReference type="PANTHER" id="PTHR23325:SF1">
    <property type="entry name" value="SERUM RESPONSE FACTOR-BINDING PROTEIN 1"/>
    <property type="match status" value="1"/>
</dbReference>
<feature type="region of interest" description="Disordered" evidence="3">
    <location>
        <begin position="163"/>
        <end position="352"/>
    </location>
</feature>
<keyword evidence="6" id="KW-1185">Reference proteome</keyword>
<evidence type="ECO:0000256" key="2">
    <source>
        <dbReference type="SAM" id="Coils"/>
    </source>
</evidence>
<dbReference type="AlphaFoldDB" id="A0A4P9YUN9"/>
<feature type="domain" description="Bud22" evidence="4">
    <location>
        <begin position="220"/>
        <end position="348"/>
    </location>
</feature>
<dbReference type="InterPro" id="IPR037393">
    <property type="entry name" value="Bud22/SRFB1"/>
</dbReference>
<proteinExistence type="predicted"/>
<protein>
    <submittedName>
        <fullName evidence="5">BUD22-domain-containing protein</fullName>
    </submittedName>
</protein>
<dbReference type="OrthoDB" id="2129696at2759"/>
<gene>
    <name evidence="5" type="ORF">SYNPS1DRAFT_30559</name>
</gene>